<dbReference type="AlphaFoldDB" id="A0A397W9J1"/>
<dbReference type="Pfam" id="PF00067">
    <property type="entry name" value="p450"/>
    <property type="match status" value="1"/>
</dbReference>
<keyword evidence="3" id="KW-1185">Reference proteome</keyword>
<evidence type="ECO:0000313" key="2">
    <source>
        <dbReference type="EMBL" id="RIB30921.1"/>
    </source>
</evidence>
<dbReference type="PRINTS" id="PR00463">
    <property type="entry name" value="EP450I"/>
</dbReference>
<dbReference type="PANTHER" id="PTHR24305">
    <property type="entry name" value="CYTOCHROME P450"/>
    <property type="match status" value="1"/>
</dbReference>
<dbReference type="GO" id="GO:0020037">
    <property type="term" value="F:heme binding"/>
    <property type="evidence" value="ECO:0007669"/>
    <property type="project" value="InterPro"/>
</dbReference>
<dbReference type="InterPro" id="IPR036396">
    <property type="entry name" value="Cyt_P450_sf"/>
</dbReference>
<accession>A0A397W9J1</accession>
<dbReference type="PANTHER" id="PTHR24305:SF166">
    <property type="entry name" value="CYTOCHROME P450 12A4, MITOCHONDRIAL-RELATED"/>
    <property type="match status" value="1"/>
</dbReference>
<sequence>MHQPYSHGCNEVGIEGGELFYNGNNKSWSFNRQFFNEALSRKLIDSTIETINQLYEEMSGYWQSLGKQSSSNNNDNWTIETDFSSWFHRFTNEVTSMLTTGQRTYSIASYYNTQSNIKSKHSDALVENGNIFTKALVKFMECLPFFTFLSPFIRHYVPVIKSQADSYLNNREVLFKNLDEMIKNRKSEIEKMQGAEMKSDMLTSLLTAKTVVEGDNFRPMSNKEIRDNILDIFLGGTDTTASLFCYITYYICKNPEVKQKMLSEIDSVLPNFTDKLYKQEDLKN</sequence>
<dbReference type="InterPro" id="IPR050121">
    <property type="entry name" value="Cytochrome_P450_monoxygenase"/>
</dbReference>
<dbReference type="Gene3D" id="1.10.630.10">
    <property type="entry name" value="Cytochrome P450"/>
    <property type="match status" value="1"/>
</dbReference>
<dbReference type="Proteomes" id="UP000266673">
    <property type="component" value="Unassembled WGS sequence"/>
</dbReference>
<dbReference type="GO" id="GO:0016705">
    <property type="term" value="F:oxidoreductase activity, acting on paired donors, with incorporation or reduction of molecular oxygen"/>
    <property type="evidence" value="ECO:0007669"/>
    <property type="project" value="InterPro"/>
</dbReference>
<organism evidence="2 3">
    <name type="scientific">Gigaspora rosea</name>
    <dbReference type="NCBI Taxonomy" id="44941"/>
    <lineage>
        <taxon>Eukaryota</taxon>
        <taxon>Fungi</taxon>
        <taxon>Fungi incertae sedis</taxon>
        <taxon>Mucoromycota</taxon>
        <taxon>Glomeromycotina</taxon>
        <taxon>Glomeromycetes</taxon>
        <taxon>Diversisporales</taxon>
        <taxon>Gigasporaceae</taxon>
        <taxon>Gigaspora</taxon>
    </lineage>
</organism>
<dbReference type="SUPFAM" id="SSF48264">
    <property type="entry name" value="Cytochrome P450"/>
    <property type="match status" value="1"/>
</dbReference>
<proteinExistence type="inferred from homology"/>
<comment type="caution">
    <text evidence="2">The sequence shown here is derived from an EMBL/GenBank/DDBJ whole genome shotgun (WGS) entry which is preliminary data.</text>
</comment>
<dbReference type="InterPro" id="IPR001128">
    <property type="entry name" value="Cyt_P450"/>
</dbReference>
<evidence type="ECO:0000256" key="1">
    <source>
        <dbReference type="ARBA" id="ARBA00010617"/>
    </source>
</evidence>
<dbReference type="GO" id="GO:0005506">
    <property type="term" value="F:iron ion binding"/>
    <property type="evidence" value="ECO:0007669"/>
    <property type="project" value="InterPro"/>
</dbReference>
<comment type="similarity">
    <text evidence="1">Belongs to the cytochrome P450 family.</text>
</comment>
<protein>
    <submittedName>
        <fullName evidence="2">Cytochrome P450</fullName>
    </submittedName>
</protein>
<dbReference type="GO" id="GO:0004497">
    <property type="term" value="F:monooxygenase activity"/>
    <property type="evidence" value="ECO:0007669"/>
    <property type="project" value="InterPro"/>
</dbReference>
<dbReference type="EMBL" id="QKWP01000003">
    <property type="protein sequence ID" value="RIB30921.1"/>
    <property type="molecule type" value="Genomic_DNA"/>
</dbReference>
<reference evidence="2 3" key="1">
    <citation type="submission" date="2018-06" db="EMBL/GenBank/DDBJ databases">
        <title>Comparative genomics reveals the genomic features of Rhizophagus irregularis, R. cerebriforme, R. diaphanum and Gigaspora rosea, and their symbiotic lifestyle signature.</title>
        <authorList>
            <person name="Morin E."/>
            <person name="San Clemente H."/>
            <person name="Chen E.C.H."/>
            <person name="De La Providencia I."/>
            <person name="Hainaut M."/>
            <person name="Kuo A."/>
            <person name="Kohler A."/>
            <person name="Murat C."/>
            <person name="Tang N."/>
            <person name="Roy S."/>
            <person name="Loubradou J."/>
            <person name="Henrissat B."/>
            <person name="Grigoriev I.V."/>
            <person name="Corradi N."/>
            <person name="Roux C."/>
            <person name="Martin F.M."/>
        </authorList>
    </citation>
    <scope>NUCLEOTIDE SEQUENCE [LARGE SCALE GENOMIC DNA]</scope>
    <source>
        <strain evidence="2 3">DAOM 194757</strain>
    </source>
</reference>
<dbReference type="OrthoDB" id="2347964at2759"/>
<dbReference type="STRING" id="44941.A0A397W9J1"/>
<evidence type="ECO:0000313" key="3">
    <source>
        <dbReference type="Proteomes" id="UP000266673"/>
    </source>
</evidence>
<gene>
    <name evidence="2" type="ORF">C2G38_2026506</name>
</gene>
<name>A0A397W9J1_9GLOM</name>
<dbReference type="InterPro" id="IPR002401">
    <property type="entry name" value="Cyt_P450_E_grp-I"/>
</dbReference>